<dbReference type="PANTHER" id="PTHR43280:SF2">
    <property type="entry name" value="HTH-TYPE TRANSCRIPTIONAL REGULATOR EXSA"/>
    <property type="match status" value="1"/>
</dbReference>
<dbReference type="InterPro" id="IPR018060">
    <property type="entry name" value="HTH_AraC"/>
</dbReference>
<gene>
    <name evidence="5" type="ORF">SAMN05421736_11880</name>
</gene>
<dbReference type="Proteomes" id="UP000198935">
    <property type="component" value="Unassembled WGS sequence"/>
</dbReference>
<dbReference type="EMBL" id="FNPI01000018">
    <property type="protein sequence ID" value="SDZ57536.1"/>
    <property type="molecule type" value="Genomic_DNA"/>
</dbReference>
<dbReference type="PROSITE" id="PS01124">
    <property type="entry name" value="HTH_ARAC_FAMILY_2"/>
    <property type="match status" value="1"/>
</dbReference>
<evidence type="ECO:0000313" key="5">
    <source>
        <dbReference type="EMBL" id="SDZ57536.1"/>
    </source>
</evidence>
<proteinExistence type="predicted"/>
<keyword evidence="3" id="KW-0804">Transcription</keyword>
<sequence>MDELKRTCGKFFAFSNLSMYCYSNEINTLFYFPEYYSEMRTDFVKDCVLKMEVSDPERRKPLVLTMDSRYHFAVIPLQQKLTLLVGPVALHPEGVAFLPIYNVFSNRHKCADMSYEKFLNAVSLLAELCTGNSCEINELIPMEAPMMDPMMDMESNELLPSPNLKISYTGEALEQRLLTLIEKGNVEELKKQLEFPSYVTIESMSSNPLQHQKYLFIVFMTMAVRAAIRGGLDDEKAFGIVGHYCIRMDNCSQVKDITSLIYHMALSLCREVHKHSVSASLSSTMRRCCAFITANLYAPLNLTKLAQALNISTRNLCSRFQKELGVTPMAYVQSARIEEARFLLKYTNHSLLEISTALHFSSQSHFTSVFRRITGMTPKRYQETIMA</sequence>
<accession>A0A1H3U4Y5</accession>
<feature type="domain" description="HTH araC/xylS-type" evidence="4">
    <location>
        <begin position="286"/>
        <end position="384"/>
    </location>
</feature>
<dbReference type="SMART" id="SM00342">
    <property type="entry name" value="HTH_ARAC"/>
    <property type="match status" value="1"/>
</dbReference>
<dbReference type="GO" id="GO:0043565">
    <property type="term" value="F:sequence-specific DNA binding"/>
    <property type="evidence" value="ECO:0007669"/>
    <property type="project" value="InterPro"/>
</dbReference>
<evidence type="ECO:0000256" key="1">
    <source>
        <dbReference type="ARBA" id="ARBA00023015"/>
    </source>
</evidence>
<dbReference type="PANTHER" id="PTHR43280">
    <property type="entry name" value="ARAC-FAMILY TRANSCRIPTIONAL REGULATOR"/>
    <property type="match status" value="1"/>
</dbReference>
<evidence type="ECO:0000313" key="6">
    <source>
        <dbReference type="Proteomes" id="UP000198935"/>
    </source>
</evidence>
<keyword evidence="1" id="KW-0805">Transcription regulation</keyword>
<dbReference type="Gene3D" id="1.10.10.60">
    <property type="entry name" value="Homeodomain-like"/>
    <property type="match status" value="1"/>
</dbReference>
<dbReference type="InterPro" id="IPR009057">
    <property type="entry name" value="Homeodomain-like_sf"/>
</dbReference>
<keyword evidence="2 5" id="KW-0238">DNA-binding</keyword>
<protein>
    <submittedName>
        <fullName evidence="5">AraC-type DNA-binding protein</fullName>
    </submittedName>
</protein>
<dbReference type="GO" id="GO:0003700">
    <property type="term" value="F:DNA-binding transcription factor activity"/>
    <property type="evidence" value="ECO:0007669"/>
    <property type="project" value="InterPro"/>
</dbReference>
<dbReference type="STRING" id="1503961.SAMN05421736_11880"/>
<dbReference type="OrthoDB" id="247151at2"/>
<name>A0A1H3U4Y5_9BACI</name>
<dbReference type="SUPFAM" id="SSF46689">
    <property type="entry name" value="Homeodomain-like"/>
    <property type="match status" value="2"/>
</dbReference>
<evidence type="ECO:0000259" key="4">
    <source>
        <dbReference type="PROSITE" id="PS01124"/>
    </source>
</evidence>
<evidence type="ECO:0000256" key="2">
    <source>
        <dbReference type="ARBA" id="ARBA00023125"/>
    </source>
</evidence>
<dbReference type="Pfam" id="PF12833">
    <property type="entry name" value="HTH_18"/>
    <property type="match status" value="1"/>
</dbReference>
<reference evidence="6" key="1">
    <citation type="submission" date="2016-10" db="EMBL/GenBank/DDBJ databases">
        <authorList>
            <person name="Varghese N."/>
            <person name="Submissions S."/>
        </authorList>
    </citation>
    <scope>NUCLEOTIDE SEQUENCE [LARGE SCALE GENOMIC DNA]</scope>
    <source>
        <strain evidence="6">SP</strain>
    </source>
</reference>
<organism evidence="5 6">
    <name type="scientific">Evansella caseinilytica</name>
    <dbReference type="NCBI Taxonomy" id="1503961"/>
    <lineage>
        <taxon>Bacteria</taxon>
        <taxon>Bacillati</taxon>
        <taxon>Bacillota</taxon>
        <taxon>Bacilli</taxon>
        <taxon>Bacillales</taxon>
        <taxon>Bacillaceae</taxon>
        <taxon>Evansella</taxon>
    </lineage>
</organism>
<dbReference type="AlphaFoldDB" id="A0A1H3U4Y5"/>
<keyword evidence="6" id="KW-1185">Reference proteome</keyword>
<evidence type="ECO:0000256" key="3">
    <source>
        <dbReference type="ARBA" id="ARBA00023163"/>
    </source>
</evidence>